<proteinExistence type="predicted"/>
<name>A0A150LH40_9BACI</name>
<accession>A0A150LH40</accession>
<dbReference type="PATRIC" id="fig|301148.3.peg.1139"/>
<evidence type="ECO:0000259" key="1">
    <source>
        <dbReference type="Pfam" id="PF12728"/>
    </source>
</evidence>
<dbReference type="EMBL" id="LQYT01000108">
    <property type="protein sequence ID" value="KYD11637.1"/>
    <property type="molecule type" value="Genomic_DNA"/>
</dbReference>
<evidence type="ECO:0000313" key="2">
    <source>
        <dbReference type="EMBL" id="KYD11637.1"/>
    </source>
</evidence>
<sequence>MEYHLKSRKEVEEFIKNEVLTTAEVKEILNVTRQRLHVLASSGKLKPVKKLKRESLYLRTDVERVQEELIVLRKKYRPYDSD</sequence>
<reference evidence="2 3" key="1">
    <citation type="submission" date="2016-01" db="EMBL/GenBank/DDBJ databases">
        <title>Draft Genome Sequences of Seven Thermophilic Sporeformers Isolated from Foods.</title>
        <authorList>
            <person name="Berendsen E.M."/>
            <person name="Wells-Bennik M.H."/>
            <person name="Krawcyk A.O."/>
            <person name="De Jong A."/>
            <person name="Holsappel S."/>
            <person name="Eijlander R.T."/>
            <person name="Kuipers O.P."/>
        </authorList>
    </citation>
    <scope>NUCLEOTIDE SEQUENCE [LARGE SCALE GENOMIC DNA]</scope>
    <source>
        <strain evidence="2 3">B4135</strain>
    </source>
</reference>
<organism evidence="2 3">
    <name type="scientific">Caldibacillus debilis</name>
    <dbReference type="NCBI Taxonomy" id="301148"/>
    <lineage>
        <taxon>Bacteria</taxon>
        <taxon>Bacillati</taxon>
        <taxon>Bacillota</taxon>
        <taxon>Bacilli</taxon>
        <taxon>Bacillales</taxon>
        <taxon>Bacillaceae</taxon>
        <taxon>Caldibacillus</taxon>
    </lineage>
</organism>
<dbReference type="OrthoDB" id="2382315at2"/>
<dbReference type="STRING" id="301148.B4135_3189"/>
<dbReference type="Proteomes" id="UP000075683">
    <property type="component" value="Unassembled WGS sequence"/>
</dbReference>
<dbReference type="Pfam" id="PF12728">
    <property type="entry name" value="HTH_17"/>
    <property type="match status" value="1"/>
</dbReference>
<comment type="caution">
    <text evidence="2">The sequence shown here is derived from an EMBL/GenBank/DDBJ whole genome shotgun (WGS) entry which is preliminary data.</text>
</comment>
<feature type="domain" description="Helix-turn-helix" evidence="1">
    <location>
        <begin position="19"/>
        <end position="68"/>
    </location>
</feature>
<dbReference type="RefSeq" id="WP_020153761.1">
    <property type="nucleotide sequence ID" value="NZ_LQYT01000108.1"/>
</dbReference>
<protein>
    <recommendedName>
        <fullName evidence="1">Helix-turn-helix domain-containing protein</fullName>
    </recommendedName>
</protein>
<dbReference type="InterPro" id="IPR041657">
    <property type="entry name" value="HTH_17"/>
</dbReference>
<gene>
    <name evidence="2" type="ORF">B4135_3189</name>
</gene>
<evidence type="ECO:0000313" key="3">
    <source>
        <dbReference type="Proteomes" id="UP000075683"/>
    </source>
</evidence>
<dbReference type="AlphaFoldDB" id="A0A150LH40"/>